<comment type="subcellular location">
    <subcellularLocation>
        <location evidence="1">Nucleus</location>
    </subcellularLocation>
</comment>
<evidence type="ECO:0000256" key="5">
    <source>
        <dbReference type="ARBA" id="ARBA00023242"/>
    </source>
</evidence>
<protein>
    <submittedName>
        <fullName evidence="10">Aryl hydrocarbon receptor repressor</fullName>
    </submittedName>
</protein>
<dbReference type="SUPFAM" id="SSF47459">
    <property type="entry name" value="HLH, helix-loop-helix DNA-binding domain"/>
    <property type="match status" value="1"/>
</dbReference>
<dbReference type="PANTHER" id="PTHR10649">
    <property type="entry name" value="ARYL HYDROCARBON RECEPTOR"/>
    <property type="match status" value="1"/>
</dbReference>
<dbReference type="CTD" id="57491"/>
<dbReference type="InterPro" id="IPR011598">
    <property type="entry name" value="bHLH_dom"/>
</dbReference>
<dbReference type="InterPro" id="IPR039092">
    <property type="entry name" value="AHRR_bHLH"/>
</dbReference>
<name>A0A6J0UME3_9SAUR</name>
<gene>
    <name evidence="10" type="primary">AHRR</name>
</gene>
<dbReference type="InterPro" id="IPR036638">
    <property type="entry name" value="HLH_DNA-bd_sf"/>
</dbReference>
<dbReference type="InterPro" id="IPR000014">
    <property type="entry name" value="PAS"/>
</dbReference>
<dbReference type="Pfam" id="PF00989">
    <property type="entry name" value="PAS"/>
    <property type="match status" value="1"/>
</dbReference>
<dbReference type="PANTHER" id="PTHR10649:SF3">
    <property type="entry name" value="ARYL HYDROCARBON RECEPTOR REPRESSOR"/>
    <property type="match status" value="1"/>
</dbReference>
<dbReference type="InterPro" id="IPR035965">
    <property type="entry name" value="PAS-like_dom_sf"/>
</dbReference>
<dbReference type="GO" id="GO:0034751">
    <property type="term" value="C:aryl hydrocarbon receptor complex"/>
    <property type="evidence" value="ECO:0007669"/>
    <property type="project" value="TreeGrafter"/>
</dbReference>
<keyword evidence="3" id="KW-0238">DNA-binding</keyword>
<keyword evidence="4" id="KW-0804">Transcription</keyword>
<dbReference type="OrthoDB" id="7788762at2759"/>
<organism evidence="9 10">
    <name type="scientific">Pogona vitticeps</name>
    <name type="common">central bearded dragon</name>
    <dbReference type="NCBI Taxonomy" id="103695"/>
    <lineage>
        <taxon>Eukaryota</taxon>
        <taxon>Metazoa</taxon>
        <taxon>Chordata</taxon>
        <taxon>Craniata</taxon>
        <taxon>Vertebrata</taxon>
        <taxon>Euteleostomi</taxon>
        <taxon>Lepidosauria</taxon>
        <taxon>Squamata</taxon>
        <taxon>Bifurcata</taxon>
        <taxon>Unidentata</taxon>
        <taxon>Episquamata</taxon>
        <taxon>Toxicofera</taxon>
        <taxon>Iguania</taxon>
        <taxon>Acrodonta</taxon>
        <taxon>Agamidae</taxon>
        <taxon>Amphibolurinae</taxon>
        <taxon>Pogona</taxon>
    </lineage>
</organism>
<keyword evidence="10" id="KW-0675">Receptor</keyword>
<evidence type="ECO:0000259" key="7">
    <source>
        <dbReference type="PROSITE" id="PS50112"/>
    </source>
</evidence>
<reference evidence="10" key="1">
    <citation type="submission" date="2025-08" db="UniProtKB">
        <authorList>
            <consortium name="RefSeq"/>
        </authorList>
    </citation>
    <scope>IDENTIFICATION</scope>
</reference>
<feature type="domain" description="PAS" evidence="7">
    <location>
        <begin position="113"/>
        <end position="176"/>
    </location>
</feature>
<dbReference type="PROSITE" id="PS50112">
    <property type="entry name" value="PAS"/>
    <property type="match status" value="1"/>
</dbReference>
<dbReference type="AlphaFoldDB" id="A0A6J0UME3"/>
<dbReference type="GO" id="GO:0005634">
    <property type="term" value="C:nucleus"/>
    <property type="evidence" value="ECO:0007669"/>
    <property type="project" value="UniProtKB-SubCell"/>
</dbReference>
<keyword evidence="2" id="KW-0805">Transcription regulation</keyword>
<evidence type="ECO:0000256" key="2">
    <source>
        <dbReference type="ARBA" id="ARBA00023015"/>
    </source>
</evidence>
<keyword evidence="9" id="KW-1185">Reference proteome</keyword>
<dbReference type="Gene3D" id="4.10.280.10">
    <property type="entry name" value="Helix-loop-helix DNA-binding domain"/>
    <property type="match status" value="1"/>
</dbReference>
<dbReference type="RefSeq" id="XP_020661887.2">
    <property type="nucleotide sequence ID" value="XM_020806228.2"/>
</dbReference>
<accession>A0A6J0UME3</accession>
<evidence type="ECO:0000256" key="3">
    <source>
        <dbReference type="ARBA" id="ARBA00023125"/>
    </source>
</evidence>
<evidence type="ECO:0000259" key="8">
    <source>
        <dbReference type="PROSITE" id="PS50888"/>
    </source>
</evidence>
<evidence type="ECO:0000256" key="1">
    <source>
        <dbReference type="ARBA" id="ARBA00004123"/>
    </source>
</evidence>
<dbReference type="InParanoid" id="A0A6J0UME3"/>
<proteinExistence type="predicted"/>
<dbReference type="GO" id="GO:0004879">
    <property type="term" value="F:nuclear receptor activity"/>
    <property type="evidence" value="ECO:0007669"/>
    <property type="project" value="TreeGrafter"/>
</dbReference>
<evidence type="ECO:0000256" key="4">
    <source>
        <dbReference type="ARBA" id="ARBA00023163"/>
    </source>
</evidence>
<dbReference type="SMART" id="SM00353">
    <property type="entry name" value="HLH"/>
    <property type="match status" value="1"/>
</dbReference>
<evidence type="ECO:0000256" key="6">
    <source>
        <dbReference type="SAM" id="MobiDB-lite"/>
    </source>
</evidence>
<dbReference type="SMART" id="SM00091">
    <property type="entry name" value="PAS"/>
    <property type="match status" value="1"/>
</dbReference>
<sequence>MIPPGECLYAGRKRRKPIQKQRPALVNGKSNPSKRHRDRLNAELDHLASLLPFPPDVISKLDKLSVLRLSVSYFRVKSFFQALQEKHPRKQTNDGIKEISLLKEPAIPEGGFLLESLSGFALIVSGDGMIFYASPTIVDYLGFHQTDVMHQNIYDYIHVDDRQDFCRQLHWAMNPPQLMPGGHEHAATGEEFILSEMCTAQEGDNIADFSPFLTRCFTCRIRCLLDSTSGFLTMHFQGKLKFLFGQKRKSSSGAILPPQLSLFCIVVPLLLPSVTDVKLKSLFVKTRCKSDHTAATDINSKSISAQYMADFHRRNTFQEGENNRENGISLVKLQANKDHWVWIQANTQVQYRDGSSEYAIALQQTPREDRIPKIPNSIATMKRNRETLGQKKHSKWSSRKKEQDNIKVKFERNSNNEEFFIQQEFVNPAVSLRGVQHNNNGHGMWTSRNPPSSCSRSQHNENMYSNKTLRPRYNRDQQLFGLSSTCSSPWGGIESCHPYPSLQQFTLDSYSGEYMKVQCPPVSPETLYNTHNMPIKTEYDSDSENIASSYTISPSQVWMDENYTMKKQSMEFSSRVHLKTELDLGEQFFPCQTPKHCVYSPYNWQHVVMHHTNNLNRNGVGKVVRNKEATSLSPQKPICIETTQREPASYYCNQFYSANLIDERGLNGQVLKTHSEFKNPKIVQSVKHEPLDPPFVSDNGQDGVQTSLHETALASFHPHKIMRQQSV</sequence>
<dbReference type="KEGG" id="pvt:110085766"/>
<dbReference type="GO" id="GO:0046983">
    <property type="term" value="F:protein dimerization activity"/>
    <property type="evidence" value="ECO:0007669"/>
    <property type="project" value="InterPro"/>
</dbReference>
<dbReference type="GO" id="GO:0000976">
    <property type="term" value="F:transcription cis-regulatory region binding"/>
    <property type="evidence" value="ECO:0007669"/>
    <property type="project" value="TreeGrafter"/>
</dbReference>
<evidence type="ECO:0000313" key="10">
    <source>
        <dbReference type="RefSeq" id="XP_020661887.2"/>
    </source>
</evidence>
<evidence type="ECO:0000313" key="9">
    <source>
        <dbReference type="Proteomes" id="UP001652642"/>
    </source>
</evidence>
<dbReference type="CDD" id="cd11435">
    <property type="entry name" value="bHLH-PAS_AhRR"/>
    <property type="match status" value="1"/>
</dbReference>
<dbReference type="GO" id="GO:0006805">
    <property type="term" value="P:xenobiotic metabolic process"/>
    <property type="evidence" value="ECO:0007669"/>
    <property type="project" value="InterPro"/>
</dbReference>
<dbReference type="CDD" id="cd00130">
    <property type="entry name" value="PAS"/>
    <property type="match status" value="1"/>
</dbReference>
<dbReference type="Proteomes" id="UP001652642">
    <property type="component" value="Chromosome 6"/>
</dbReference>
<dbReference type="GeneID" id="110085766"/>
<dbReference type="PROSITE" id="PS50888">
    <property type="entry name" value="BHLH"/>
    <property type="match status" value="1"/>
</dbReference>
<dbReference type="Pfam" id="PF00010">
    <property type="entry name" value="HLH"/>
    <property type="match status" value="1"/>
</dbReference>
<dbReference type="InterPro" id="IPR013767">
    <property type="entry name" value="PAS_fold"/>
</dbReference>
<dbReference type="InterPro" id="IPR039091">
    <property type="entry name" value="AHR/AHRR"/>
</dbReference>
<dbReference type="SUPFAM" id="SSF55785">
    <property type="entry name" value="PYP-like sensor domain (PAS domain)"/>
    <property type="match status" value="1"/>
</dbReference>
<feature type="region of interest" description="Disordered" evidence="6">
    <location>
        <begin position="14"/>
        <end position="36"/>
    </location>
</feature>
<feature type="domain" description="BHLH" evidence="8">
    <location>
        <begin position="24"/>
        <end position="77"/>
    </location>
</feature>
<dbReference type="Gene3D" id="3.30.450.20">
    <property type="entry name" value="PAS domain"/>
    <property type="match status" value="1"/>
</dbReference>
<keyword evidence="5" id="KW-0539">Nucleus</keyword>
<dbReference type="GO" id="GO:0005737">
    <property type="term" value="C:cytoplasm"/>
    <property type="evidence" value="ECO:0007669"/>
    <property type="project" value="UniProtKB-SubCell"/>
</dbReference>